<dbReference type="STRING" id="937777.Deipe_1455"/>
<proteinExistence type="predicted"/>
<dbReference type="Proteomes" id="UP000010467">
    <property type="component" value="Chromosome"/>
</dbReference>
<dbReference type="EMBL" id="CP003382">
    <property type="protein sequence ID" value="AFZ66996.1"/>
    <property type="molecule type" value="Genomic_DNA"/>
</dbReference>
<dbReference type="RefSeq" id="WP_015235304.1">
    <property type="nucleotide sequence ID" value="NC_019793.1"/>
</dbReference>
<keyword evidence="2" id="KW-1185">Reference proteome</keyword>
<reference evidence="2" key="1">
    <citation type="submission" date="2012-03" db="EMBL/GenBank/DDBJ databases">
        <title>Complete sequence of chromosome of Deinococcus peraridilitoris DSM 19664.</title>
        <authorList>
            <person name="Lucas S."/>
            <person name="Copeland A."/>
            <person name="Lapidus A."/>
            <person name="Glavina del Rio T."/>
            <person name="Dalin E."/>
            <person name="Tice H."/>
            <person name="Bruce D."/>
            <person name="Goodwin L."/>
            <person name="Pitluck S."/>
            <person name="Peters L."/>
            <person name="Mikhailova N."/>
            <person name="Lu M."/>
            <person name="Kyrpides N."/>
            <person name="Mavromatis K."/>
            <person name="Ivanova N."/>
            <person name="Brettin T."/>
            <person name="Detter J.C."/>
            <person name="Han C."/>
            <person name="Larimer F."/>
            <person name="Land M."/>
            <person name="Hauser L."/>
            <person name="Markowitz V."/>
            <person name="Cheng J.-F."/>
            <person name="Hugenholtz P."/>
            <person name="Woyke T."/>
            <person name="Wu D."/>
            <person name="Pukall R."/>
            <person name="Steenblock K."/>
            <person name="Brambilla E."/>
            <person name="Klenk H.-P."/>
            <person name="Eisen J.A."/>
        </authorList>
    </citation>
    <scope>NUCLEOTIDE SEQUENCE [LARGE SCALE GENOMIC DNA]</scope>
    <source>
        <strain evidence="2">DSM 19664 / LMG 22246 / CIP 109416 / KR-200</strain>
    </source>
</reference>
<dbReference type="AlphaFoldDB" id="K9ZZH0"/>
<dbReference type="KEGG" id="dpd:Deipe_1455"/>
<accession>K9ZZH0</accession>
<gene>
    <name evidence="1" type="ordered locus">Deipe_1455</name>
</gene>
<evidence type="ECO:0000313" key="2">
    <source>
        <dbReference type="Proteomes" id="UP000010467"/>
    </source>
</evidence>
<dbReference type="HOGENOM" id="CLU_2394847_0_0_0"/>
<sequence length="93" mass="9745">MPAQQTRQELNAVGAANPIPIQNSPLKSFQVSGVFSGTVVIEISNNGVDWLPASTESAPVLRNILEDAAFARARCSAYTSGTIVVVWAQSTGA</sequence>
<dbReference type="PATRIC" id="fig|937777.3.peg.1460"/>
<organism evidence="1 2">
    <name type="scientific">Deinococcus peraridilitoris (strain DSM 19664 / LMG 22246 / CIP 109416 / KR-200)</name>
    <dbReference type="NCBI Taxonomy" id="937777"/>
    <lineage>
        <taxon>Bacteria</taxon>
        <taxon>Thermotogati</taxon>
        <taxon>Deinococcota</taxon>
        <taxon>Deinococci</taxon>
        <taxon>Deinococcales</taxon>
        <taxon>Deinococcaceae</taxon>
        <taxon>Deinococcus</taxon>
    </lineage>
</organism>
<protein>
    <submittedName>
        <fullName evidence="1">Uncharacterized protein</fullName>
    </submittedName>
</protein>
<name>K9ZZH0_DEIPD</name>
<evidence type="ECO:0000313" key="1">
    <source>
        <dbReference type="EMBL" id="AFZ66996.1"/>
    </source>
</evidence>